<dbReference type="VEuPathDB" id="FungiDB:An16g05140"/>
<dbReference type="RefSeq" id="XP_059606548.1">
    <property type="nucleotide sequence ID" value="XM_059745130.1"/>
</dbReference>
<dbReference type="AlphaFoldDB" id="A0AAJ8BZH2"/>
<feature type="compositionally biased region" description="Polar residues" evidence="1">
    <location>
        <begin position="209"/>
        <end position="224"/>
    </location>
</feature>
<sequence>MEKATAQGGGNQRKRDGAQNSKGLTEEEEEEGDRKGRWRRGGSGGGEEEAAPEEEKMKLQIGNEVRVFVVAGREVKAVPSCFLALPKLGRLAHASSRSVGNLNATSEVLAAVQHSRQLQGSDTRGEEEIMGTGTGQQATMELTAGRYNAGKLPADQNHRKFGIIANPSPIASPCAVKTSIGAETVSPLSTSWLISVAQRPPLQRKYSDRQSTSLPQTNQDSQYQKQTGLFKEVATEKQNIYPLYT</sequence>
<evidence type="ECO:0000256" key="1">
    <source>
        <dbReference type="SAM" id="MobiDB-lite"/>
    </source>
</evidence>
<protein>
    <submittedName>
        <fullName evidence="2">Uncharacterized protein</fullName>
    </submittedName>
</protein>
<gene>
    <name evidence="2" type="ORF">An16g05140</name>
</gene>
<proteinExistence type="predicted"/>
<dbReference type="GeneID" id="84593417"/>
<organism evidence="2">
    <name type="scientific">Aspergillus niger</name>
    <dbReference type="NCBI Taxonomy" id="5061"/>
    <lineage>
        <taxon>Eukaryota</taxon>
        <taxon>Fungi</taxon>
        <taxon>Dikarya</taxon>
        <taxon>Ascomycota</taxon>
        <taxon>Pezizomycotina</taxon>
        <taxon>Eurotiomycetes</taxon>
        <taxon>Eurotiomycetidae</taxon>
        <taxon>Eurotiales</taxon>
        <taxon>Aspergillaceae</taxon>
        <taxon>Aspergillus</taxon>
        <taxon>Aspergillus subgen. Circumdati</taxon>
    </lineage>
</organism>
<reference evidence="2" key="2">
    <citation type="submission" date="2025-08" db="UniProtKB">
        <authorList>
            <consortium name="RefSeq"/>
        </authorList>
    </citation>
    <scope>IDENTIFICATION</scope>
</reference>
<feature type="region of interest" description="Disordered" evidence="1">
    <location>
        <begin position="203"/>
        <end position="224"/>
    </location>
</feature>
<accession>A0AAJ8BZH2</accession>
<name>A0AAJ8BZH2_ASPNG</name>
<reference evidence="2" key="1">
    <citation type="submission" date="2025-02" db="EMBL/GenBank/DDBJ databases">
        <authorList>
            <consortium name="NCBI Genome Project"/>
        </authorList>
    </citation>
    <scope>NUCLEOTIDE SEQUENCE</scope>
</reference>
<feature type="region of interest" description="Disordered" evidence="1">
    <location>
        <begin position="1"/>
        <end position="57"/>
    </location>
</feature>
<evidence type="ECO:0000313" key="2">
    <source>
        <dbReference type="RefSeq" id="XP_059606548.1"/>
    </source>
</evidence>
<dbReference type="KEGG" id="ang:An16g05140"/>